<dbReference type="Proteomes" id="UP001187192">
    <property type="component" value="Unassembled WGS sequence"/>
</dbReference>
<keyword evidence="1" id="KW-1133">Transmembrane helix</keyword>
<feature type="transmembrane region" description="Helical" evidence="1">
    <location>
        <begin position="116"/>
        <end position="139"/>
    </location>
</feature>
<evidence type="ECO:0000313" key="6">
    <source>
        <dbReference type="Proteomes" id="UP001187192"/>
    </source>
</evidence>
<keyword evidence="1" id="KW-0812">Transmembrane</keyword>
<dbReference type="EMBL" id="BTGU01013446">
    <property type="protein sequence ID" value="GMN74329.1"/>
    <property type="molecule type" value="Genomic_DNA"/>
</dbReference>
<protein>
    <submittedName>
        <fullName evidence="3">Uncharacterized protein</fullName>
    </submittedName>
</protein>
<keyword evidence="1" id="KW-0472">Membrane</keyword>
<sequence length="143" mass="16415">MLFNLVAHEMSLPNDQTEKYDPKDLNNSWVTSYVNLLDLLIDNEQDVKNLRAADILRKHLSSDIDAANLINSISSYCFVPSKDTYEHIKYGIEKHHRRRCPVWMAQVCHCHFSIPWTILALLAATAVLALAVVQTYYTVNPKQ</sequence>
<dbReference type="Pfam" id="PF03140">
    <property type="entry name" value="DUF247"/>
    <property type="match status" value="1"/>
</dbReference>
<dbReference type="PANTHER" id="PTHR31170">
    <property type="entry name" value="BNAC04G53230D PROTEIN"/>
    <property type="match status" value="1"/>
</dbReference>
<proteinExistence type="predicted"/>
<keyword evidence="6" id="KW-1185">Reference proteome</keyword>
<evidence type="ECO:0000313" key="4">
    <source>
        <dbReference type="EMBL" id="GMN74329.1"/>
    </source>
</evidence>
<dbReference type="AlphaFoldDB" id="A0AA88ENZ3"/>
<organism evidence="3 6">
    <name type="scientific">Ficus carica</name>
    <name type="common">Common fig</name>
    <dbReference type="NCBI Taxonomy" id="3494"/>
    <lineage>
        <taxon>Eukaryota</taxon>
        <taxon>Viridiplantae</taxon>
        <taxon>Streptophyta</taxon>
        <taxon>Embryophyta</taxon>
        <taxon>Tracheophyta</taxon>
        <taxon>Spermatophyta</taxon>
        <taxon>Magnoliopsida</taxon>
        <taxon>eudicotyledons</taxon>
        <taxon>Gunneridae</taxon>
        <taxon>Pentapetalae</taxon>
        <taxon>rosids</taxon>
        <taxon>fabids</taxon>
        <taxon>Rosales</taxon>
        <taxon>Moraceae</taxon>
        <taxon>Ficeae</taxon>
        <taxon>Ficus</taxon>
    </lineage>
</organism>
<comment type="caution">
    <text evidence="3">The sequence shown here is derived from an EMBL/GenBank/DDBJ whole genome shotgun (WGS) entry which is preliminary data.</text>
</comment>
<accession>A0AA88ENZ3</accession>
<evidence type="ECO:0000313" key="5">
    <source>
        <dbReference type="EMBL" id="GMN74335.1"/>
    </source>
</evidence>
<evidence type="ECO:0000256" key="1">
    <source>
        <dbReference type="SAM" id="Phobius"/>
    </source>
</evidence>
<dbReference type="EMBL" id="BTGU01013444">
    <property type="protein sequence ID" value="GMN74319.1"/>
    <property type="molecule type" value="Genomic_DNA"/>
</dbReference>
<gene>
    <name evidence="2" type="ORF">TIFTF001_053835</name>
    <name evidence="3" type="ORF">TIFTF001_053836</name>
    <name evidence="4" type="ORF">TIFTF001_053837</name>
    <name evidence="5" type="ORF">TIFTF001_053838</name>
</gene>
<evidence type="ECO:0000313" key="3">
    <source>
        <dbReference type="EMBL" id="GMN74324.1"/>
    </source>
</evidence>
<reference evidence="3" key="1">
    <citation type="submission" date="2023-07" db="EMBL/GenBank/DDBJ databases">
        <title>draft genome sequence of fig (Ficus carica).</title>
        <authorList>
            <person name="Takahashi T."/>
            <person name="Nishimura K."/>
        </authorList>
    </citation>
    <scope>NUCLEOTIDE SEQUENCE</scope>
</reference>
<name>A0AA88ENZ3_FICCA</name>
<dbReference type="InterPro" id="IPR004158">
    <property type="entry name" value="DUF247_pln"/>
</dbReference>
<dbReference type="EMBL" id="BTGU01013445">
    <property type="protein sequence ID" value="GMN74324.1"/>
    <property type="molecule type" value="Genomic_DNA"/>
</dbReference>
<dbReference type="PANTHER" id="PTHR31170:SF17">
    <property type="match status" value="1"/>
</dbReference>
<evidence type="ECO:0000313" key="2">
    <source>
        <dbReference type="EMBL" id="GMN74319.1"/>
    </source>
</evidence>
<dbReference type="EMBL" id="BTGU01013447">
    <property type="protein sequence ID" value="GMN74335.1"/>
    <property type="molecule type" value="Genomic_DNA"/>
</dbReference>